<accession>A0A837DGJ6</accession>
<keyword evidence="1" id="KW-1133">Transmembrane helix</keyword>
<proteinExistence type="predicted"/>
<evidence type="ECO:0000256" key="1">
    <source>
        <dbReference type="SAM" id="Phobius"/>
    </source>
</evidence>
<reference evidence="2 3" key="1">
    <citation type="submission" date="2014-10" db="EMBL/GenBank/DDBJ databases">
        <title>Genome sequence of Micropolyspora internatus JCM3315.</title>
        <authorList>
            <person name="Shin S.-K."/>
            <person name="Yi H."/>
        </authorList>
    </citation>
    <scope>NUCLEOTIDE SEQUENCE [LARGE SCALE GENOMIC DNA]</scope>
    <source>
        <strain evidence="2 3">JCM 3315</strain>
    </source>
</reference>
<dbReference type="EMBL" id="JRZE01000001">
    <property type="protein sequence ID" value="KHF46138.1"/>
    <property type="molecule type" value="Genomic_DNA"/>
</dbReference>
<sequence>MAGLVAGWTLHAAIAIALGLPGFSSIMFALLILYLVRPGDSIPRPLSFVTRLSEFFDVKMVELRARKAERGQKVAEGS</sequence>
<organism evidence="2 3">
    <name type="scientific">Saccharomonospora viridis</name>
    <dbReference type="NCBI Taxonomy" id="1852"/>
    <lineage>
        <taxon>Bacteria</taxon>
        <taxon>Bacillati</taxon>
        <taxon>Actinomycetota</taxon>
        <taxon>Actinomycetes</taxon>
        <taxon>Pseudonocardiales</taxon>
        <taxon>Pseudonocardiaceae</taxon>
        <taxon>Saccharomonospora</taxon>
    </lineage>
</organism>
<dbReference type="AlphaFoldDB" id="A0A837DGJ6"/>
<keyword evidence="1" id="KW-0812">Transmembrane</keyword>
<keyword evidence="1" id="KW-0472">Membrane</keyword>
<gene>
    <name evidence="2" type="ORF">MINT15_04390</name>
</gene>
<protein>
    <submittedName>
        <fullName evidence="2">Uncharacterized protein</fullName>
    </submittedName>
</protein>
<dbReference type="Proteomes" id="UP000030848">
    <property type="component" value="Unassembled WGS sequence"/>
</dbReference>
<feature type="transmembrane region" description="Helical" evidence="1">
    <location>
        <begin position="12"/>
        <end position="36"/>
    </location>
</feature>
<evidence type="ECO:0000313" key="2">
    <source>
        <dbReference type="EMBL" id="KHF46138.1"/>
    </source>
</evidence>
<evidence type="ECO:0000313" key="3">
    <source>
        <dbReference type="Proteomes" id="UP000030848"/>
    </source>
</evidence>
<comment type="caution">
    <text evidence="2">The sequence shown here is derived from an EMBL/GenBank/DDBJ whole genome shotgun (WGS) entry which is preliminary data.</text>
</comment>
<name>A0A837DGJ6_9PSEU</name>